<dbReference type="Pfam" id="PF01878">
    <property type="entry name" value="EVE"/>
    <property type="match status" value="1"/>
</dbReference>
<dbReference type="Proteomes" id="UP001482513">
    <property type="component" value="Unassembled WGS sequence"/>
</dbReference>
<protein>
    <submittedName>
        <fullName evidence="2">EVE domain-containing protein</fullName>
    </submittedName>
</protein>
<gene>
    <name evidence="2" type="ORF">NC992_24945</name>
</gene>
<reference evidence="2 3" key="1">
    <citation type="submission" date="2022-04" db="EMBL/GenBank/DDBJ databases">
        <title>Positive selection, recombination, and allopatry shape intraspecific diversity of widespread and dominant cyanobacteria.</title>
        <authorList>
            <person name="Wei J."/>
            <person name="Shu W."/>
            <person name="Hu C."/>
        </authorList>
    </citation>
    <scope>NUCLEOTIDE SEQUENCE [LARGE SCALE GENOMIC DNA]</scope>
    <source>
        <strain evidence="2 3">DQ-A4</strain>
    </source>
</reference>
<evidence type="ECO:0000259" key="1">
    <source>
        <dbReference type="Pfam" id="PF01878"/>
    </source>
</evidence>
<dbReference type="RefSeq" id="WP_190706923.1">
    <property type="nucleotide sequence ID" value="NZ_JAMPKX010000021.1"/>
</dbReference>
<proteinExistence type="predicted"/>
<dbReference type="SUPFAM" id="SSF88697">
    <property type="entry name" value="PUA domain-like"/>
    <property type="match status" value="1"/>
</dbReference>
<dbReference type="EMBL" id="JAMPKX010000021">
    <property type="protein sequence ID" value="MEP0950144.1"/>
    <property type="molecule type" value="Genomic_DNA"/>
</dbReference>
<organism evidence="2 3">
    <name type="scientific">Leptolyngbya subtilissima DQ-A4</name>
    <dbReference type="NCBI Taxonomy" id="2933933"/>
    <lineage>
        <taxon>Bacteria</taxon>
        <taxon>Bacillati</taxon>
        <taxon>Cyanobacteriota</taxon>
        <taxon>Cyanophyceae</taxon>
        <taxon>Leptolyngbyales</taxon>
        <taxon>Leptolyngbyaceae</taxon>
        <taxon>Leptolyngbya group</taxon>
        <taxon>Leptolyngbya</taxon>
    </lineage>
</organism>
<dbReference type="InterPro" id="IPR015947">
    <property type="entry name" value="PUA-like_sf"/>
</dbReference>
<name>A0ABV0KBH8_9CYAN</name>
<sequence length="145" mass="16428">MSDRTYWLCLFNHTTWQEFLDAGGAVMGFPETRQNTVRQIKPGDYLLAYMTGVSRWIAVLEVMDEPYDDLTHIWKQALFPCRVKVQVITSVDIESGIPALSLSKNLKMFDNMKTPNWGLLFRTAPKKLISEDGEAIVKAVEDAAA</sequence>
<comment type="caution">
    <text evidence="2">The sequence shown here is derived from an EMBL/GenBank/DDBJ whole genome shotgun (WGS) entry which is preliminary data.</text>
</comment>
<evidence type="ECO:0000313" key="2">
    <source>
        <dbReference type="EMBL" id="MEP0950144.1"/>
    </source>
</evidence>
<dbReference type="InterPro" id="IPR002740">
    <property type="entry name" value="EVE_domain"/>
</dbReference>
<evidence type="ECO:0000313" key="3">
    <source>
        <dbReference type="Proteomes" id="UP001482513"/>
    </source>
</evidence>
<accession>A0ABV0KBH8</accession>
<feature type="domain" description="EVE" evidence="1">
    <location>
        <begin position="5"/>
        <end position="91"/>
    </location>
</feature>
<dbReference type="Gene3D" id="3.10.590.10">
    <property type="entry name" value="ph1033 like domains"/>
    <property type="match status" value="1"/>
</dbReference>
<keyword evidence="3" id="KW-1185">Reference proteome</keyword>